<comment type="caution">
    <text evidence="2">The sequence shown here is derived from an EMBL/GenBank/DDBJ whole genome shotgun (WGS) entry which is preliminary data.</text>
</comment>
<dbReference type="Proteomes" id="UP000604481">
    <property type="component" value="Unassembled WGS sequence"/>
</dbReference>
<sequence length="127" mass="14503">MQDLNIIATTSSPAIATDWNEGRVILAGDSYPENAFELFQPLLDWVSAYLAQAGQPLRLELSLLYLNTSSIRIMMDLFDQLEVAHQAGKSVRLQWFYDARNERVADLAEEFREDCTFPFDIIAEERA</sequence>
<feature type="domain" description="SiaC family regulatory phosphoprotein" evidence="1">
    <location>
        <begin position="8"/>
        <end position="123"/>
    </location>
</feature>
<name>A0A8J7KBV8_9NEIS</name>
<dbReference type="InterPro" id="IPR018530">
    <property type="entry name" value="SiaC"/>
</dbReference>
<gene>
    <name evidence="2" type="ORF">INR99_14885</name>
</gene>
<evidence type="ECO:0000313" key="3">
    <source>
        <dbReference type="Proteomes" id="UP000604481"/>
    </source>
</evidence>
<proteinExistence type="predicted"/>
<reference evidence="2 3" key="1">
    <citation type="submission" date="2020-10" db="EMBL/GenBank/DDBJ databases">
        <title>The genome sequence of Chitinilyticum litopenaei 4Y14.</title>
        <authorList>
            <person name="Liu Y."/>
        </authorList>
    </citation>
    <scope>NUCLEOTIDE SEQUENCE [LARGE SCALE GENOMIC DNA]</scope>
    <source>
        <strain evidence="2 3">4Y14</strain>
    </source>
</reference>
<dbReference type="NCBIfam" id="NF038265">
    <property type="entry name" value="phos_prot_SiaC"/>
    <property type="match status" value="1"/>
</dbReference>
<dbReference type="AlphaFoldDB" id="A0A8J7KBV8"/>
<organism evidence="2 3">
    <name type="scientific">Chitinilyticum piscinae</name>
    <dbReference type="NCBI Taxonomy" id="2866724"/>
    <lineage>
        <taxon>Bacteria</taxon>
        <taxon>Pseudomonadati</taxon>
        <taxon>Pseudomonadota</taxon>
        <taxon>Betaproteobacteria</taxon>
        <taxon>Neisseriales</taxon>
        <taxon>Chitinibacteraceae</taxon>
        <taxon>Chitinilyticum</taxon>
    </lineage>
</organism>
<keyword evidence="3" id="KW-1185">Reference proteome</keyword>
<evidence type="ECO:0000313" key="2">
    <source>
        <dbReference type="EMBL" id="MBE9610624.1"/>
    </source>
</evidence>
<dbReference type="EMBL" id="JADFUA010000011">
    <property type="protein sequence ID" value="MBE9610624.1"/>
    <property type="molecule type" value="Genomic_DNA"/>
</dbReference>
<dbReference type="Pfam" id="PF09345">
    <property type="entry name" value="SiaC"/>
    <property type="match status" value="1"/>
</dbReference>
<dbReference type="RefSeq" id="WP_194117171.1">
    <property type="nucleotide sequence ID" value="NZ_JADFUA010000011.1"/>
</dbReference>
<protein>
    <submittedName>
        <fullName evidence="2">DUF1987 domain-containing protein</fullName>
    </submittedName>
</protein>
<evidence type="ECO:0000259" key="1">
    <source>
        <dbReference type="Pfam" id="PF09345"/>
    </source>
</evidence>
<accession>A0A8J7KBV8</accession>